<dbReference type="Gene3D" id="3.30.110.40">
    <property type="entry name" value="TusA-like domain"/>
    <property type="match status" value="1"/>
</dbReference>
<dbReference type="CDD" id="cd00291">
    <property type="entry name" value="SirA_YedF_YeeD"/>
    <property type="match status" value="1"/>
</dbReference>
<proteinExistence type="predicted"/>
<dbReference type="EMBL" id="CBTK010000117">
    <property type="protein sequence ID" value="CDH45071.1"/>
    <property type="molecule type" value="Genomic_DNA"/>
</dbReference>
<comment type="caution">
    <text evidence="2">The sequence shown here is derived from an EMBL/GenBank/DDBJ whole genome shotgun (WGS) entry which is preliminary data.</text>
</comment>
<reference evidence="2 3" key="1">
    <citation type="journal article" date="2014" name="ISME J.">
        <title>Candidatus Competibacter-lineage genomes retrieved from metagenomes reveal functional metabolic diversity.</title>
        <authorList>
            <person name="McIlroy S.J."/>
            <person name="Albertsen M."/>
            <person name="Andresen E.K."/>
            <person name="Saunders A.M."/>
            <person name="Kristiansen R."/>
            <person name="Stokholm-Bjerregaard M."/>
            <person name="Nielsen K.L."/>
            <person name="Nielsen P.H."/>
        </authorList>
    </citation>
    <scope>NUCLEOTIDE SEQUENCE [LARGE SCALE GENOMIC DNA]</scope>
    <source>
        <strain evidence="2 3">Run_B_J11</strain>
    </source>
</reference>
<accession>A0A7U7J476</accession>
<dbReference type="OrthoDB" id="5958858at2"/>
<name>A0A7U7J476_9GAMM</name>
<dbReference type="InterPro" id="IPR036868">
    <property type="entry name" value="TusA-like_sf"/>
</dbReference>
<organism evidence="2 3">
    <name type="scientific">Candidatus Contendobacter odensis Run_B_J11</name>
    <dbReference type="NCBI Taxonomy" id="1400861"/>
    <lineage>
        <taxon>Bacteria</taxon>
        <taxon>Pseudomonadati</taxon>
        <taxon>Pseudomonadota</taxon>
        <taxon>Gammaproteobacteria</taxon>
        <taxon>Candidatus Competibacteraceae</taxon>
        <taxon>Candidatus Contendibacter</taxon>
    </lineage>
</organism>
<dbReference type="AlphaFoldDB" id="A0A7U7J476"/>
<dbReference type="Proteomes" id="UP000019184">
    <property type="component" value="Unassembled WGS sequence"/>
</dbReference>
<dbReference type="InterPro" id="IPR018720">
    <property type="entry name" value="DUF2249"/>
</dbReference>
<sequence>MTLAEIVVDGRGLEHPEPLERVLAALDELQPGQQLRFLIHRQPYPLYDILHRHHYRYKVTEVTDGNFEILISPP</sequence>
<dbReference type="Pfam" id="PF10006">
    <property type="entry name" value="DUF2249"/>
    <property type="match status" value="1"/>
</dbReference>
<protein>
    <recommendedName>
        <fullName evidence="1">DUF2249 domain-containing protein</fullName>
    </recommendedName>
</protein>
<evidence type="ECO:0000313" key="3">
    <source>
        <dbReference type="Proteomes" id="UP000019184"/>
    </source>
</evidence>
<keyword evidence="3" id="KW-1185">Reference proteome</keyword>
<evidence type="ECO:0000259" key="1">
    <source>
        <dbReference type="Pfam" id="PF10006"/>
    </source>
</evidence>
<dbReference type="RefSeq" id="WP_034432395.1">
    <property type="nucleotide sequence ID" value="NZ_CBTK010000117.1"/>
</dbReference>
<gene>
    <name evidence="2" type="ORF">BN874_2030006</name>
</gene>
<feature type="domain" description="DUF2249" evidence="1">
    <location>
        <begin position="8"/>
        <end position="72"/>
    </location>
</feature>
<evidence type="ECO:0000313" key="2">
    <source>
        <dbReference type="EMBL" id="CDH45071.1"/>
    </source>
</evidence>
<dbReference type="SUPFAM" id="SSF64307">
    <property type="entry name" value="SirA-like"/>
    <property type="match status" value="1"/>
</dbReference>